<dbReference type="Pfam" id="PF00149">
    <property type="entry name" value="Metallophos"/>
    <property type="match status" value="1"/>
</dbReference>
<dbReference type="PANTHER" id="PTHR45867">
    <property type="entry name" value="PURPLE ACID PHOSPHATASE"/>
    <property type="match status" value="1"/>
</dbReference>
<keyword evidence="3" id="KW-1185">Reference proteome</keyword>
<proteinExistence type="predicted"/>
<gene>
    <name evidence="2" type="ORF">NCAV_1594</name>
</gene>
<accession>A0A2K5ASY1</accession>
<feature type="domain" description="Calcineurin-like phosphoesterase" evidence="1">
    <location>
        <begin position="78"/>
        <end position="267"/>
    </location>
</feature>
<sequence length="653" mass="72532">MFAALLTSPTLVVIDVHASIYAWYHASATIPELQERGTANIMNVVVPNDAYGKVLKYVALKSSDDVAEGVDGVPKKIKLAAVGDISCNNRLYNRLADAIKQYNPDKVLLLGDYSYRLDDARCFTDAFSFPPDKVIAVHGNHDNHYWDSRYRPTYGMMMDIRGAYNIPASGSYYMKYHNIAFIGIDNSLAKSPRGLASIDEHSATYALARYNLSMAKMDESIDWRIVLMHISLNVGASDAVAKVREPYVAMMDDAGVDIVLSGDTHHYTRTYPLKGINSVASKDKSSYDLSKEHGRIQYIVGTGGADQSNADEVKGIVAESIGRERLKNSPAYLQIEITNDDKSTRMKTRLVDINGNIYDEVSISKEKRGASKNVRVEEVYLYVDDGRVKMHDGKLFDGSNGKMAMIKHDDRMNSKRMSIALWFLSETKGSSRPVVLIEKGDPLTKSNISFMLGIDSDGSIVYGWDDRDGVHHSLVSSDGKDYADGRWHHLAVVRDDGGAGVVMYIDGIPVARKEVRAMPVSNGYDVYINAMPDYSYTARAMVYAVGIWDRALSAEEVLALYHGNGEAMVDAIVHEFYGEPNYNNDDKKKHVFTVDAGESLSIRWYCCVDGRDTVVVLSNGIYMQPWQSVSILPTKHGAYGAMYHEVFFGSKGL</sequence>
<dbReference type="SUPFAM" id="SSF56300">
    <property type="entry name" value="Metallo-dependent phosphatases"/>
    <property type="match status" value="1"/>
</dbReference>
<evidence type="ECO:0000259" key="1">
    <source>
        <dbReference type="Pfam" id="PF00149"/>
    </source>
</evidence>
<dbReference type="InterPro" id="IPR029052">
    <property type="entry name" value="Metallo-depent_PP-like"/>
</dbReference>
<reference evidence="3" key="1">
    <citation type="submission" date="2018-01" db="EMBL/GenBank/DDBJ databases">
        <authorList>
            <person name="Kerou L M."/>
        </authorList>
    </citation>
    <scope>NUCLEOTIDE SEQUENCE [LARGE SCALE GENOMIC DNA]</scope>
    <source>
        <strain evidence="3">SCU2</strain>
    </source>
</reference>
<dbReference type="InterPro" id="IPR004843">
    <property type="entry name" value="Calcineurin-like_PHP"/>
</dbReference>
<evidence type="ECO:0000313" key="2">
    <source>
        <dbReference type="EMBL" id="SPC34758.1"/>
    </source>
</evidence>
<dbReference type="PANTHER" id="PTHR45867:SF3">
    <property type="entry name" value="ACID PHOSPHATASE TYPE 7"/>
    <property type="match status" value="1"/>
</dbReference>
<dbReference type="Gene3D" id="2.60.120.200">
    <property type="match status" value="1"/>
</dbReference>
<dbReference type="Proteomes" id="UP000236248">
    <property type="component" value="Chromosome NCAV"/>
</dbReference>
<dbReference type="KEGG" id="ncv:NCAV_1594"/>
<dbReference type="GO" id="GO:0016787">
    <property type="term" value="F:hydrolase activity"/>
    <property type="evidence" value="ECO:0007669"/>
    <property type="project" value="InterPro"/>
</dbReference>
<organism evidence="2 3">
    <name type="scientific">Candidatus Nitrosocaldus cavascurensis</name>
    <dbReference type="NCBI Taxonomy" id="2058097"/>
    <lineage>
        <taxon>Archaea</taxon>
        <taxon>Nitrososphaerota</taxon>
        <taxon>Nitrososphaeria</taxon>
        <taxon>Candidatus Nitrosocaldales</taxon>
        <taxon>Candidatus Nitrosocaldaceae</taxon>
        <taxon>Candidatus Nitrosocaldus</taxon>
    </lineage>
</organism>
<protein>
    <recommendedName>
        <fullName evidence="1">Calcineurin-like phosphoesterase domain-containing protein</fullName>
    </recommendedName>
</protein>
<dbReference type="AlphaFoldDB" id="A0A2K5ASY1"/>
<dbReference type="Pfam" id="PF13385">
    <property type="entry name" value="Laminin_G_3"/>
    <property type="match status" value="1"/>
</dbReference>
<dbReference type="Gene3D" id="3.60.21.10">
    <property type="match status" value="1"/>
</dbReference>
<name>A0A2K5ASY1_9ARCH</name>
<dbReference type="InterPro" id="IPR013320">
    <property type="entry name" value="ConA-like_dom_sf"/>
</dbReference>
<evidence type="ECO:0000313" key="3">
    <source>
        <dbReference type="Proteomes" id="UP000236248"/>
    </source>
</evidence>
<dbReference type="EMBL" id="LT981265">
    <property type="protein sequence ID" value="SPC34758.1"/>
    <property type="molecule type" value="Genomic_DNA"/>
</dbReference>
<dbReference type="SUPFAM" id="SSF49899">
    <property type="entry name" value="Concanavalin A-like lectins/glucanases"/>
    <property type="match status" value="1"/>
</dbReference>